<sequence length="1295" mass="141459">MGKAKKLRSISHKKRAPPTGGPSTAELEELQAMDFSVMAADEAQLFKGLVDLQGAVREATCVAIATMFGDAESDEAEAASRRKLQRMVDAGLLKKLIPRVVDPLPMVRQHALGALRNMSVTGGLELCEVMTAQNVVTPLVKVITDNATDKALNGGGDLRAVQLLEQAVALLGNLCESCQAAINELTQGELLPPIFKIAAQARTHSSLHLETLKLLLMITEGNAQLNEIIGANAAYQQTIGALIQAPGDQLALQGRLEAVGVAMNLQAIMQVEDNVTRMVPVLEAALAYDAVNVVQMAQQASDHLELSQKSLLEDENVDDDTLTPEEEQKISAAQLKVRTWRDSVHTLTLALELTAQMAATEDENDDEEEWASDDEDAMEEYAASHMDTEAAIGANGSPVSRALETSRIFPLCVAILQGLVSIPQLSTKSIANDFEKMRIRACNAVNNLLLSVSWEVLSEEVVPQVFRNLCALYGNLNREAEAASATPTDFTLESSASNDLEVAVTAAMWSALRRSAAEDRQLAVSADDAQLILTCAAQGRAAESRLNAIGMIGSVGKRCSSLAEKEAVGRALVARLDDSSLEVVSETLNAVFDVYDDEEFDDTFRALNFLSALERTSSAMKAKLKAEQKQLDRALVAHVKETRLNLLRFIKYKKKHFACFALSLCSVYVIPGSTGPFKYQRTPVSANTSSKQLGRTYFCVFPEVVEVFTTAEDASVVLHTHSTKLGYVTVEVVVVVAVDMEVTDAAKDHLADRATQATKIHKTKDILLVIMVASFVSRVSWRVTPTAGQVTNGPRRHWRYAPSTRIGNWNEDLMLDEARMKEFTLRKAQGSLLATHTLKAAFLNQKAPRSFDPQGHIHFNQAVALGHLESDALLACNVFEETPSIGSDEFLVTAISSNAPVSRTTFRLVSPQAWKAAVAQGDGFSFDTPGEPLRYDEPFFIMCNEALLADDKSVLLKPPLFLKSGLKTEQSMSPITYKQRVWLSAEADSSALWICAKADLATTEKFLFAEQRVVADDRVAVVHKMTGQALFTQSGSKQPTDFGVELEVSTHSARGTGKRHHLAAETEGTRTPDTEGHPNFAANTWAFVLARSAHEAQDDRALPQFASAASVIDVLQHCLAADSLYTLRGFLAALTRADGKGTGHLSHEEARMVIRQQYSSLPLRDEHLDLLFDLFDKRKAGFFPLADLLKALRLPVTENRRALMEAAYDRLKQQAPEGNLTLAAICAAYDPSIDSRVGAQQLSLSDAAGAYRGLWPNQNPNAEVSRRDFIEVYSDISMVVAHDTHFEQLLTESWR</sequence>
<accession>H3H3F4</accession>
<reference evidence="4" key="2">
    <citation type="submission" date="2015-06" db="UniProtKB">
        <authorList>
            <consortium name="EnsemblProtists"/>
        </authorList>
    </citation>
    <scope>IDENTIFICATION</scope>
    <source>
        <strain evidence="4">Pr102</strain>
    </source>
</reference>
<dbReference type="HOGENOM" id="CLU_273063_0_0_1"/>
<dbReference type="eggNOG" id="ENOG502QWR9">
    <property type="taxonomic scope" value="Eukaryota"/>
</dbReference>
<dbReference type="InParanoid" id="H3H3F4"/>
<dbReference type="InterPro" id="IPR052616">
    <property type="entry name" value="SYO1-like"/>
</dbReference>
<dbReference type="InterPro" id="IPR000225">
    <property type="entry name" value="Armadillo"/>
</dbReference>
<feature type="domain" description="SYO1-like TPR repeats" evidence="3">
    <location>
        <begin position="426"/>
        <end position="655"/>
    </location>
</feature>
<organism evidence="4 5">
    <name type="scientific">Phytophthora ramorum</name>
    <name type="common">Sudden oak death agent</name>
    <dbReference type="NCBI Taxonomy" id="164328"/>
    <lineage>
        <taxon>Eukaryota</taxon>
        <taxon>Sar</taxon>
        <taxon>Stramenopiles</taxon>
        <taxon>Oomycota</taxon>
        <taxon>Peronosporomycetes</taxon>
        <taxon>Peronosporales</taxon>
        <taxon>Peronosporaceae</taxon>
        <taxon>Phytophthora</taxon>
    </lineage>
</organism>
<dbReference type="PANTHER" id="PTHR13347">
    <property type="entry name" value="HEAT REPEAT-CONTAINING PROTEIN 3"/>
    <property type="match status" value="1"/>
</dbReference>
<dbReference type="Proteomes" id="UP000005238">
    <property type="component" value="Unassembled WGS sequence"/>
</dbReference>
<dbReference type="SUPFAM" id="SSF48371">
    <property type="entry name" value="ARM repeat"/>
    <property type="match status" value="1"/>
</dbReference>
<evidence type="ECO:0000313" key="5">
    <source>
        <dbReference type="Proteomes" id="UP000005238"/>
    </source>
</evidence>
<name>H3H3F4_PHYRM</name>
<evidence type="ECO:0000256" key="1">
    <source>
        <dbReference type="ARBA" id="ARBA00049983"/>
    </source>
</evidence>
<dbReference type="PANTHER" id="PTHR13347:SF1">
    <property type="entry name" value="HEAT REPEAT-CONTAINING PROTEIN 3"/>
    <property type="match status" value="1"/>
</dbReference>
<dbReference type="VEuPathDB" id="FungiDB:KRP23_6208"/>
<dbReference type="Pfam" id="PF25567">
    <property type="entry name" value="TPR_SYO1"/>
    <property type="match status" value="1"/>
</dbReference>
<comment type="similarity">
    <text evidence="1">Belongs to the nuclear import and ribosome assembly adapter family.</text>
</comment>
<dbReference type="EMBL" id="DS566131">
    <property type="status" value="NOT_ANNOTATED_CDS"/>
    <property type="molecule type" value="Genomic_DNA"/>
</dbReference>
<dbReference type="GO" id="GO:0042273">
    <property type="term" value="P:ribosomal large subunit biogenesis"/>
    <property type="evidence" value="ECO:0000318"/>
    <property type="project" value="GO_Central"/>
</dbReference>
<dbReference type="GO" id="GO:0051082">
    <property type="term" value="F:unfolded protein binding"/>
    <property type="evidence" value="ECO:0000318"/>
    <property type="project" value="GO_Central"/>
</dbReference>
<feature type="region of interest" description="Disordered" evidence="2">
    <location>
        <begin position="1"/>
        <end position="23"/>
    </location>
</feature>
<evidence type="ECO:0000256" key="2">
    <source>
        <dbReference type="SAM" id="MobiDB-lite"/>
    </source>
</evidence>
<protein>
    <recommendedName>
        <fullName evidence="3">SYO1-like TPR repeats domain-containing protein</fullName>
    </recommendedName>
</protein>
<evidence type="ECO:0000313" key="4">
    <source>
        <dbReference type="EnsemblProtists" id="Phyra85024"/>
    </source>
</evidence>
<dbReference type="Gene3D" id="1.10.238.10">
    <property type="entry name" value="EF-hand"/>
    <property type="match status" value="1"/>
</dbReference>
<dbReference type="Gene3D" id="1.25.10.10">
    <property type="entry name" value="Leucine-rich Repeat Variant"/>
    <property type="match status" value="1"/>
</dbReference>
<dbReference type="VEuPathDB" id="FungiDB:KRP22_5583"/>
<dbReference type="InterPro" id="IPR011989">
    <property type="entry name" value="ARM-like"/>
</dbReference>
<dbReference type="SMART" id="SM00185">
    <property type="entry name" value="ARM"/>
    <property type="match status" value="2"/>
</dbReference>
<feature type="region of interest" description="Disordered" evidence="2">
    <location>
        <begin position="1053"/>
        <end position="1077"/>
    </location>
</feature>
<dbReference type="GO" id="GO:0006606">
    <property type="term" value="P:protein import into nucleus"/>
    <property type="evidence" value="ECO:0000318"/>
    <property type="project" value="GO_Central"/>
</dbReference>
<dbReference type="EnsemblProtists" id="Phyra85024">
    <property type="protein sequence ID" value="Phyra85024"/>
    <property type="gene ID" value="Phyra85024"/>
</dbReference>
<reference evidence="5" key="1">
    <citation type="journal article" date="2006" name="Science">
        <title>Phytophthora genome sequences uncover evolutionary origins and mechanisms of pathogenesis.</title>
        <authorList>
            <person name="Tyler B.M."/>
            <person name="Tripathy S."/>
            <person name="Zhang X."/>
            <person name="Dehal P."/>
            <person name="Jiang R.H."/>
            <person name="Aerts A."/>
            <person name="Arredondo F.D."/>
            <person name="Baxter L."/>
            <person name="Bensasson D."/>
            <person name="Beynon J.L."/>
            <person name="Chapman J."/>
            <person name="Damasceno C.M."/>
            <person name="Dorrance A.E."/>
            <person name="Dou D."/>
            <person name="Dickerman A.W."/>
            <person name="Dubchak I.L."/>
            <person name="Garbelotto M."/>
            <person name="Gijzen M."/>
            <person name="Gordon S.G."/>
            <person name="Govers F."/>
            <person name="Grunwald N.J."/>
            <person name="Huang W."/>
            <person name="Ivors K.L."/>
            <person name="Jones R.W."/>
            <person name="Kamoun S."/>
            <person name="Krampis K."/>
            <person name="Lamour K.H."/>
            <person name="Lee M.K."/>
            <person name="McDonald W.H."/>
            <person name="Medina M."/>
            <person name="Meijer H.J."/>
            <person name="Nordberg E.K."/>
            <person name="Maclean D.J."/>
            <person name="Ospina-Giraldo M.D."/>
            <person name="Morris P.F."/>
            <person name="Phuntumart V."/>
            <person name="Putnam N.H."/>
            <person name="Rash S."/>
            <person name="Rose J.K."/>
            <person name="Sakihama Y."/>
            <person name="Salamov A.A."/>
            <person name="Savidor A."/>
            <person name="Scheuring C.F."/>
            <person name="Smith B.M."/>
            <person name="Sobral B.W."/>
            <person name="Terry A."/>
            <person name="Torto-Alalibo T.A."/>
            <person name="Win J."/>
            <person name="Xu Z."/>
            <person name="Zhang H."/>
            <person name="Grigoriev I.V."/>
            <person name="Rokhsar D.S."/>
            <person name="Boore J.L."/>
        </authorList>
    </citation>
    <scope>NUCLEOTIDE SEQUENCE [LARGE SCALE GENOMIC DNA]</scope>
    <source>
        <strain evidence="5">Pr102</strain>
    </source>
</reference>
<dbReference type="SUPFAM" id="SSF47473">
    <property type="entry name" value="EF-hand"/>
    <property type="match status" value="1"/>
</dbReference>
<dbReference type="VEuPathDB" id="FungiDB:KRP23_6206"/>
<dbReference type="VEuPathDB" id="FungiDB:KRP22_5581"/>
<dbReference type="InterPro" id="IPR057990">
    <property type="entry name" value="TPR_SYO1"/>
</dbReference>
<evidence type="ECO:0000259" key="3">
    <source>
        <dbReference type="Pfam" id="PF25567"/>
    </source>
</evidence>
<feature type="compositionally biased region" description="Basic residues" evidence="2">
    <location>
        <begin position="1"/>
        <end position="16"/>
    </location>
</feature>
<dbReference type="InterPro" id="IPR016024">
    <property type="entry name" value="ARM-type_fold"/>
</dbReference>
<feature type="compositionally biased region" description="Basic and acidic residues" evidence="2">
    <location>
        <begin position="1062"/>
        <end position="1076"/>
    </location>
</feature>
<dbReference type="InterPro" id="IPR011992">
    <property type="entry name" value="EF-hand-dom_pair"/>
</dbReference>
<keyword evidence="5" id="KW-1185">Reference proteome</keyword>
<proteinExistence type="inferred from homology"/>
<dbReference type="STRING" id="164328.H3H3F4"/>